<dbReference type="GO" id="GO:0003954">
    <property type="term" value="F:NADH dehydrogenase activity"/>
    <property type="evidence" value="ECO:0007669"/>
    <property type="project" value="TreeGrafter"/>
</dbReference>
<dbReference type="EMBL" id="KC811140">
    <property type="protein sequence ID" value="AGQ19690.1"/>
    <property type="molecule type" value="Genomic_DNA"/>
</dbReference>
<dbReference type="GO" id="GO:0015990">
    <property type="term" value="P:electron transport coupled proton transport"/>
    <property type="evidence" value="ECO:0007669"/>
    <property type="project" value="TreeGrafter"/>
</dbReference>
<organism evidence="9">
    <name type="scientific">Candidatus Actinomarina minuta</name>
    <dbReference type="NCBI Taxonomy" id="1389454"/>
    <lineage>
        <taxon>Bacteria</taxon>
        <taxon>Bacillati</taxon>
        <taxon>Actinomycetota</taxon>
        <taxon>Actinomycetes</taxon>
        <taxon>Candidatus Actinomarinidae</taxon>
        <taxon>Candidatus Actinomarinales</taxon>
        <taxon>Candidatus Actinomarineae</taxon>
        <taxon>Candidatus Actinomarinaceae</taxon>
        <taxon>Candidatus Actinomarina</taxon>
    </lineage>
</organism>
<dbReference type="PANTHER" id="PTHR42829:SF2">
    <property type="entry name" value="NADH-UBIQUINONE OXIDOREDUCTASE CHAIN 5"/>
    <property type="match status" value="1"/>
</dbReference>
<feature type="transmembrane region" description="Helical" evidence="6">
    <location>
        <begin position="356"/>
        <end position="377"/>
    </location>
</feature>
<proteinExistence type="predicted"/>
<feature type="transmembrane region" description="Helical" evidence="6">
    <location>
        <begin position="432"/>
        <end position="453"/>
    </location>
</feature>
<feature type="transmembrane region" description="Helical" evidence="6">
    <location>
        <begin position="26"/>
        <end position="48"/>
    </location>
</feature>
<name>S5DRW6_9ACTN</name>
<evidence type="ECO:0000256" key="3">
    <source>
        <dbReference type="ARBA" id="ARBA00022989"/>
    </source>
</evidence>
<feature type="transmembrane region" description="Helical" evidence="6">
    <location>
        <begin position="196"/>
        <end position="215"/>
    </location>
</feature>
<feature type="transmembrane region" description="Helical" evidence="6">
    <location>
        <begin position="303"/>
        <end position="321"/>
    </location>
</feature>
<evidence type="ECO:0000256" key="4">
    <source>
        <dbReference type="ARBA" id="ARBA00023136"/>
    </source>
</evidence>
<dbReference type="NCBIfam" id="NF005141">
    <property type="entry name" value="PRK06590.1"/>
    <property type="match status" value="1"/>
</dbReference>
<evidence type="ECO:0000256" key="1">
    <source>
        <dbReference type="ARBA" id="ARBA00004127"/>
    </source>
</evidence>
<feature type="domain" description="NADH:quinone oxidoreductase/Mrp antiporter transmembrane" evidence="7">
    <location>
        <begin position="154"/>
        <end position="444"/>
    </location>
</feature>
<feature type="transmembrane region" description="Helical" evidence="6">
    <location>
        <begin position="271"/>
        <end position="291"/>
    </location>
</feature>
<keyword evidence="3 6" id="KW-1133">Transmembrane helix</keyword>
<feature type="transmembrane region" description="Helical" evidence="6">
    <location>
        <begin position="131"/>
        <end position="150"/>
    </location>
</feature>
<dbReference type="PRINTS" id="PR01435">
    <property type="entry name" value="NPOXDRDTASE5"/>
</dbReference>
<dbReference type="Pfam" id="PF00361">
    <property type="entry name" value="Proton_antipo_M"/>
    <property type="match status" value="1"/>
</dbReference>
<dbReference type="GO" id="GO:0016020">
    <property type="term" value="C:membrane"/>
    <property type="evidence" value="ECO:0007669"/>
    <property type="project" value="UniProtKB-SubCell"/>
</dbReference>
<feature type="domain" description="NADH-Ubiquinone oxidoreductase (complex I) chain 5 N-terminal" evidence="8">
    <location>
        <begin position="89"/>
        <end position="137"/>
    </location>
</feature>
<feature type="transmembrane region" description="Helical" evidence="6">
    <location>
        <begin position="55"/>
        <end position="72"/>
    </location>
</feature>
<feature type="transmembrane region" description="Helical" evidence="6">
    <location>
        <begin position="520"/>
        <end position="541"/>
    </location>
</feature>
<feature type="transmembrane region" description="Helical" evidence="6">
    <location>
        <begin position="235"/>
        <end position="259"/>
    </location>
</feature>
<dbReference type="AlphaFoldDB" id="S5DRW6"/>
<dbReference type="PRINTS" id="PR01434">
    <property type="entry name" value="NADHDHGNASE5"/>
</dbReference>
<reference evidence="9" key="1">
    <citation type="journal article" date="2013" name="Sci. Rep.">
        <title>Metagenomics uncovers a new group of low GC and ultra-small marine Actinobacteria.</title>
        <authorList>
            <person name="Ghai R."/>
            <person name="Mizuno C.M."/>
            <person name="Picazo A."/>
            <person name="Camacho A."/>
            <person name="Rodriguez-Valera F."/>
        </authorList>
    </citation>
    <scope>NUCLEOTIDE SEQUENCE</scope>
</reference>
<dbReference type="InterPro" id="IPR001750">
    <property type="entry name" value="ND/Mrp_TM"/>
</dbReference>
<sequence>MVNQNFVNFLAEGKPEYTDGGLIAEFTWLIVVLPFLAALFITFLGKYLPLKGAELALGTVLFIFLYSTALLYEHATKGIANEFFINVGSIGSYDLEFGWVVDGLSIMMYFVVGTVSSLVFVYATNYMQGEIRYTFFFTSLTLFAGSMLVLVSSPTLLQLLIGWELVGVCSYLLIGHYWEKKENSSAAMKAFITNKIADIGLMIGIIVLALSTKTLRISEILYQSTHDYEDIKTVAYLGGVLLFIGAMGKSAQFPLHVWLPDAMAGPTPVSALMHAATMVTAGVYLLGRMFPFYQGMASEALDVVLLFGVITLLGAGLVAVVQDDLKKVLAYSTVSQLGYMVTAMGSGAYTAGLFHLWTHAFFKALLFLGAGSVIHAVHTNNMSEMGGLRKEMPRTFSTFIIGTVALAGLPPLAGFFSKDEILASLNHEGHSIYFIISVLGAFITAFYMTRAVLLTFFGEYRGDGHPHESDKMMTIPLVVLSGFAIVAGWVNIPGVYTGFTTWVTTRKNAIVEYHPESFDLVAMFSGFSAGIFGIGLAYYVYQLSGKAVDGDQKIKIKPIWKILENKYYLDFFYFKFIIDPVKITFAKFIDSFNTNILDRFVNGVGVTASKAGDIVYKNLDQEGIDKVLNLSSSGTDTIGSKVKLIQTGKTQQYLMYFLVGVIVISLIILLVL</sequence>
<evidence type="ECO:0000256" key="5">
    <source>
        <dbReference type="RuleBase" id="RU000320"/>
    </source>
</evidence>
<keyword evidence="2 5" id="KW-0812">Transmembrane</keyword>
<feature type="transmembrane region" description="Helical" evidence="6">
    <location>
        <begin position="653"/>
        <end position="671"/>
    </location>
</feature>
<protein>
    <submittedName>
        <fullName evidence="9">NADH:ubiquinone oxidoreductase subunit 5 (Chain L)/Multisubunit Na+/H+ antiporter, MnhA subunit</fullName>
    </submittedName>
</protein>
<dbReference type="InterPro" id="IPR001516">
    <property type="entry name" value="Proton_antipo_N"/>
</dbReference>
<evidence type="ECO:0000256" key="6">
    <source>
        <dbReference type="SAM" id="Phobius"/>
    </source>
</evidence>
<dbReference type="GO" id="GO:0012505">
    <property type="term" value="C:endomembrane system"/>
    <property type="evidence" value="ECO:0007669"/>
    <property type="project" value="UniProtKB-SubCell"/>
</dbReference>
<dbReference type="PANTHER" id="PTHR42829">
    <property type="entry name" value="NADH-UBIQUINONE OXIDOREDUCTASE CHAIN 5"/>
    <property type="match status" value="1"/>
</dbReference>
<evidence type="ECO:0000256" key="2">
    <source>
        <dbReference type="ARBA" id="ARBA00022692"/>
    </source>
</evidence>
<keyword evidence="9" id="KW-0830">Ubiquinone</keyword>
<dbReference type="InterPro" id="IPR018393">
    <property type="entry name" value="NADHpl_OxRdtase_5_subgr"/>
</dbReference>
<dbReference type="InterPro" id="IPR003945">
    <property type="entry name" value="NU5C-like"/>
</dbReference>
<dbReference type="NCBIfam" id="TIGR01974">
    <property type="entry name" value="NDH_I_L"/>
    <property type="match status" value="1"/>
</dbReference>
<dbReference type="Gene3D" id="1.20.5.2700">
    <property type="match status" value="2"/>
</dbReference>
<evidence type="ECO:0000259" key="8">
    <source>
        <dbReference type="Pfam" id="PF00662"/>
    </source>
</evidence>
<comment type="subcellular location">
    <subcellularLocation>
        <location evidence="1">Endomembrane system</location>
        <topology evidence="1">Multi-pass membrane protein</topology>
    </subcellularLocation>
    <subcellularLocation>
        <location evidence="5">Membrane</location>
        <topology evidence="5">Multi-pass membrane protein</topology>
    </subcellularLocation>
</comment>
<dbReference type="GO" id="GO:0008137">
    <property type="term" value="F:NADH dehydrogenase (ubiquinone) activity"/>
    <property type="evidence" value="ECO:0007669"/>
    <property type="project" value="InterPro"/>
</dbReference>
<feature type="transmembrane region" description="Helical" evidence="6">
    <location>
        <begin position="398"/>
        <end position="417"/>
    </location>
</feature>
<evidence type="ECO:0000259" key="7">
    <source>
        <dbReference type="Pfam" id="PF00361"/>
    </source>
</evidence>
<feature type="transmembrane region" description="Helical" evidence="6">
    <location>
        <begin position="474"/>
        <end position="492"/>
    </location>
</feature>
<evidence type="ECO:0000313" key="9">
    <source>
        <dbReference type="EMBL" id="AGQ19690.1"/>
    </source>
</evidence>
<accession>S5DRW6</accession>
<dbReference type="GO" id="GO:0042773">
    <property type="term" value="P:ATP synthesis coupled electron transport"/>
    <property type="evidence" value="ECO:0007669"/>
    <property type="project" value="InterPro"/>
</dbReference>
<dbReference type="Pfam" id="PF00662">
    <property type="entry name" value="Proton_antipo_N"/>
    <property type="match status" value="1"/>
</dbReference>
<keyword evidence="4 6" id="KW-0472">Membrane</keyword>
<feature type="transmembrane region" description="Helical" evidence="6">
    <location>
        <begin position="106"/>
        <end position="124"/>
    </location>
</feature>